<evidence type="ECO:0000313" key="4">
    <source>
        <dbReference type="Proteomes" id="UP000034172"/>
    </source>
</evidence>
<dbReference type="InterPro" id="IPR052169">
    <property type="entry name" value="CW_Biosynth-Accessory"/>
</dbReference>
<dbReference type="NCBIfam" id="TIGR04336">
    <property type="entry name" value="AmmeMemoSam_B"/>
    <property type="match status" value="1"/>
</dbReference>
<name>A0A0G1HRN7_9BACT</name>
<dbReference type="InterPro" id="IPR029052">
    <property type="entry name" value="Metallo-depent_PP-like"/>
</dbReference>
<evidence type="ECO:0000259" key="2">
    <source>
        <dbReference type="SMART" id="SM00854"/>
    </source>
</evidence>
<dbReference type="PANTHER" id="PTHR33393">
    <property type="entry name" value="POLYGLUTAMINE SYNTHESIS ACCESSORY PROTEIN RV0574C-RELATED"/>
    <property type="match status" value="1"/>
</dbReference>
<dbReference type="Gene3D" id="3.40.830.10">
    <property type="entry name" value="LigB-like"/>
    <property type="match status" value="1"/>
</dbReference>
<evidence type="ECO:0000313" key="3">
    <source>
        <dbReference type="EMBL" id="KKT49816.1"/>
    </source>
</evidence>
<accession>A0A0G1HRN7</accession>
<organism evidence="3 4">
    <name type="scientific">Candidatus Collierbacteria bacterium GW2011_GWC2_44_18</name>
    <dbReference type="NCBI Taxonomy" id="1618392"/>
    <lineage>
        <taxon>Bacteria</taxon>
        <taxon>Candidatus Collieribacteriota</taxon>
    </lineage>
</organism>
<dbReference type="PANTHER" id="PTHR33393:SF11">
    <property type="entry name" value="POLYGLUTAMINE SYNTHESIS ACCESSORY PROTEIN RV0574C-RELATED"/>
    <property type="match status" value="1"/>
</dbReference>
<sequence length="604" mass="65977">MKLWQLFIGFLPIIVIATCLPAGRVLLEPKQSPSLNPTPIRGVNQPFDTSFAYDNRTFLPAVAQNTGVGNGTSPRVVVLPHHLTASTLIAQGLSLLKTPPPKTIVLLSPNHANTGQCAIVSSKNNWDTPFGQVLVDQYLLNDFLDTKTICLDDSAVAIEHGLAGLVPFIKYYLPNTKIVPFALKNDLDPILLNNFTQKLVSLSTKTVILGSIDFSHGLSKSESTKKDAVTEKLLLTFNYPELLKLSSEYLDSPVSLVAILKILDSEKTKPNILAHSDSSVFNNQPMNVTSYFLISGGSSSSSTIRHPGLDRAVGPRRGRSIPSGNSFTLLFGGDVMLGRSVNTRMIKYQDFLWPFQKISALLSSADLSIINLESPFRSGCRPTDGGMVFCADPRSVEGLVTAGIDVVNIANNHIFNQGQEGIDETIAILNNNNIAFVGADPRVRPTNDPRVDPQKSTFTLKNTKITFLGFTDIASVSQEIATATPDNIRAQISAAKKDSDLVIATFHWGNEYSHRSLHQVELAHLAVDSGADVVIGHHPHWVQEVETYLGKPIYYSLGNLVFDQMWSEETRTGLVVKLNFSGSTLISQEQIPIKIFDYGQPATL</sequence>
<dbReference type="Pfam" id="PF09587">
    <property type="entry name" value="PGA_cap"/>
    <property type="match status" value="1"/>
</dbReference>
<dbReference type="InterPro" id="IPR019079">
    <property type="entry name" value="Capsule_synth_CapA"/>
</dbReference>
<proteinExistence type="inferred from homology"/>
<dbReference type="Gene3D" id="3.60.21.10">
    <property type="match status" value="1"/>
</dbReference>
<comment type="similarity">
    <text evidence="1">Belongs to the CapA family.</text>
</comment>
<dbReference type="SMART" id="SM00854">
    <property type="entry name" value="PGA_cap"/>
    <property type="match status" value="1"/>
</dbReference>
<evidence type="ECO:0000256" key="1">
    <source>
        <dbReference type="ARBA" id="ARBA00005662"/>
    </source>
</evidence>
<reference evidence="3 4" key="1">
    <citation type="journal article" date="2015" name="Nature">
        <title>rRNA introns, odd ribosomes, and small enigmatic genomes across a large radiation of phyla.</title>
        <authorList>
            <person name="Brown C.T."/>
            <person name="Hug L.A."/>
            <person name="Thomas B.C."/>
            <person name="Sharon I."/>
            <person name="Castelle C.J."/>
            <person name="Singh A."/>
            <person name="Wilkins M.J."/>
            <person name="Williams K.H."/>
            <person name="Banfield J.F."/>
        </authorList>
    </citation>
    <scope>NUCLEOTIDE SEQUENCE [LARGE SCALE GENOMIC DNA]</scope>
</reference>
<feature type="domain" description="Capsule synthesis protein CapA" evidence="2">
    <location>
        <begin position="328"/>
        <end position="564"/>
    </location>
</feature>
<dbReference type="STRING" id="1618392.UW41_C0002G0092"/>
<dbReference type="EMBL" id="LCIE01000002">
    <property type="protein sequence ID" value="KKT49816.1"/>
    <property type="molecule type" value="Genomic_DNA"/>
</dbReference>
<dbReference type="Pfam" id="PF01875">
    <property type="entry name" value="Memo"/>
    <property type="match status" value="1"/>
</dbReference>
<dbReference type="CDD" id="cd07381">
    <property type="entry name" value="MPP_CapA"/>
    <property type="match status" value="1"/>
</dbReference>
<dbReference type="SUPFAM" id="SSF56300">
    <property type="entry name" value="Metallo-dependent phosphatases"/>
    <property type="match status" value="1"/>
</dbReference>
<comment type="caution">
    <text evidence="3">The sequence shown here is derived from an EMBL/GenBank/DDBJ whole genome shotgun (WGS) entry which is preliminary data.</text>
</comment>
<dbReference type="Proteomes" id="UP000034172">
    <property type="component" value="Unassembled WGS sequence"/>
</dbReference>
<dbReference type="InterPro" id="IPR002737">
    <property type="entry name" value="MEMO1_fam"/>
</dbReference>
<gene>
    <name evidence="3" type="ORF">UW41_C0002G0092</name>
</gene>
<dbReference type="AlphaFoldDB" id="A0A0G1HRN7"/>
<protein>
    <submittedName>
        <fullName evidence="3">SH3 type 3 domain protein</fullName>
    </submittedName>
</protein>